<evidence type="ECO:0000313" key="2">
    <source>
        <dbReference type="EMBL" id="NWX89534.1"/>
    </source>
</evidence>
<dbReference type="AlphaFoldDB" id="A0A7K6ZZY0"/>
<feature type="non-terminal residue" evidence="2">
    <location>
        <position position="1"/>
    </location>
</feature>
<dbReference type="InterPro" id="IPR029281">
    <property type="entry name" value="FAM194_C"/>
</dbReference>
<name>A0A7K6ZZY0_9AVES</name>
<dbReference type="EMBL" id="VZSG01000519">
    <property type="protein sequence ID" value="NWX89534.1"/>
    <property type="molecule type" value="Genomic_DNA"/>
</dbReference>
<dbReference type="PANTHER" id="PTHR23093">
    <property type="entry name" value="SIMILAR TO CHROMOSOME 3 OPEN READING FRAME 20"/>
    <property type="match status" value="1"/>
</dbReference>
<evidence type="ECO:0000259" key="1">
    <source>
        <dbReference type="Pfam" id="PF14977"/>
    </source>
</evidence>
<organism evidence="2 3">
    <name type="scientific">Nothoprocta pentlandii</name>
    <dbReference type="NCBI Taxonomy" id="2585814"/>
    <lineage>
        <taxon>Eukaryota</taxon>
        <taxon>Metazoa</taxon>
        <taxon>Chordata</taxon>
        <taxon>Craniata</taxon>
        <taxon>Vertebrata</taxon>
        <taxon>Euteleostomi</taxon>
        <taxon>Archelosauria</taxon>
        <taxon>Archosauria</taxon>
        <taxon>Dinosauria</taxon>
        <taxon>Saurischia</taxon>
        <taxon>Theropoda</taxon>
        <taxon>Coelurosauria</taxon>
        <taxon>Aves</taxon>
        <taxon>Palaeognathae</taxon>
        <taxon>Tinamiformes</taxon>
        <taxon>Tinamidae</taxon>
        <taxon>Nothoprocta</taxon>
    </lineage>
</organism>
<evidence type="ECO:0000313" key="3">
    <source>
        <dbReference type="Proteomes" id="UP000538817"/>
    </source>
</evidence>
<dbReference type="PANTHER" id="PTHR23093:SF18">
    <property type="entry name" value="GLUTAMATE RICH 6"/>
    <property type="match status" value="1"/>
</dbReference>
<feature type="domain" description="FAM194 C-terminal" evidence="1">
    <location>
        <begin position="1"/>
        <end position="173"/>
    </location>
</feature>
<sequence length="210" mass="23180">YPSGKLAVLVVREAGRFACIVQEDGASGAALRAVFQSTGRSTCYHPNGAVWIHMDTHGGQYLDQAGNRVRTWTWPNAGVSPGPPVPLSPIFISLNRHVGVRIVGQDKITVSFLAMGQQAKFNVGTRAQGRDVDRPPALAEEQLLLLAFRIRMQQLFDKLRGCLTFPSNEQWDKMKPPTYLSSQALKITQLCRTSDVSEEVHRLVRAIING</sequence>
<comment type="caution">
    <text evidence="2">The sequence shown here is derived from an EMBL/GenBank/DDBJ whole genome shotgun (WGS) entry which is preliminary data.</text>
</comment>
<dbReference type="Pfam" id="PF14977">
    <property type="entry name" value="FAM194"/>
    <property type="match status" value="1"/>
</dbReference>
<accession>A0A7K6ZZY0</accession>
<keyword evidence="3" id="KW-1185">Reference proteome</keyword>
<reference evidence="2 3" key="1">
    <citation type="submission" date="2019-09" db="EMBL/GenBank/DDBJ databases">
        <title>Bird 10,000 Genomes (B10K) Project - Family phase.</title>
        <authorList>
            <person name="Zhang G."/>
        </authorList>
    </citation>
    <scope>NUCLEOTIDE SEQUENCE [LARGE SCALE GENOMIC DNA]</scope>
    <source>
        <strain evidence="2">B10K-MSB-04</strain>
    </source>
</reference>
<dbReference type="Proteomes" id="UP000538817">
    <property type="component" value="Unassembled WGS sequence"/>
</dbReference>
<feature type="non-terminal residue" evidence="2">
    <location>
        <position position="210"/>
    </location>
</feature>
<protein>
    <submittedName>
        <fullName evidence="2">ERIP6 protein</fullName>
    </submittedName>
</protein>
<proteinExistence type="predicted"/>
<gene>
    <name evidence="2" type="primary">Erich6</name>
    <name evidence="2" type="ORF">NOTPEN_R04523</name>
</gene>